<dbReference type="Gene3D" id="3.40.50.720">
    <property type="entry name" value="NAD(P)-binding Rossmann-like Domain"/>
    <property type="match status" value="1"/>
</dbReference>
<dbReference type="EMBL" id="VMRJ01000004">
    <property type="protein sequence ID" value="TVT39340.1"/>
    <property type="molecule type" value="Genomic_DNA"/>
</dbReference>
<dbReference type="AlphaFoldDB" id="A0A558BS38"/>
<keyword evidence="2" id="KW-1185">Reference proteome</keyword>
<dbReference type="PANTHER" id="PTHR45033:SF2">
    <property type="entry name" value="ZINC-TYPE ALCOHOL DEHYDROGENASE-LIKE PROTEIN C1773.06C"/>
    <property type="match status" value="1"/>
</dbReference>
<protein>
    <submittedName>
        <fullName evidence="1">Zinc-binding dehydrogenase</fullName>
    </submittedName>
</protein>
<evidence type="ECO:0000313" key="1">
    <source>
        <dbReference type="EMBL" id="TVT39340.1"/>
    </source>
</evidence>
<name>A0A558BS38_9BACT</name>
<dbReference type="Proteomes" id="UP000317624">
    <property type="component" value="Unassembled WGS sequence"/>
</dbReference>
<reference evidence="1 2" key="1">
    <citation type="submission" date="2019-07" db="EMBL/GenBank/DDBJ databases">
        <title>Hymenobacter sp. straun FUR1 Genome sequencing and assembly.</title>
        <authorList>
            <person name="Chhetri G."/>
        </authorList>
    </citation>
    <scope>NUCLEOTIDE SEQUENCE [LARGE SCALE GENOMIC DNA]</scope>
    <source>
        <strain evidence="1 2">Fur1</strain>
    </source>
</reference>
<proteinExistence type="predicted"/>
<dbReference type="OrthoDB" id="9790818at2"/>
<evidence type="ECO:0000313" key="2">
    <source>
        <dbReference type="Proteomes" id="UP000317624"/>
    </source>
</evidence>
<dbReference type="InterPro" id="IPR036291">
    <property type="entry name" value="NAD(P)-bd_dom_sf"/>
</dbReference>
<gene>
    <name evidence="1" type="ORF">FNT36_16935</name>
</gene>
<organism evidence="1 2">
    <name type="scientific">Hymenobacter setariae</name>
    <dbReference type="NCBI Taxonomy" id="2594794"/>
    <lineage>
        <taxon>Bacteria</taxon>
        <taxon>Pseudomonadati</taxon>
        <taxon>Bacteroidota</taxon>
        <taxon>Cytophagia</taxon>
        <taxon>Cytophagales</taxon>
        <taxon>Hymenobacteraceae</taxon>
        <taxon>Hymenobacter</taxon>
    </lineage>
</organism>
<sequence length="54" mass="5870">MVLVHGTGGVSLFALQLVKARDCRVAITYKDNAKLARARELGADFAFNYATQPT</sequence>
<accession>A0A558BS38</accession>
<dbReference type="InterPro" id="IPR052711">
    <property type="entry name" value="Zinc_ADH-like"/>
</dbReference>
<dbReference type="SUPFAM" id="SSF51735">
    <property type="entry name" value="NAD(P)-binding Rossmann-fold domains"/>
    <property type="match status" value="1"/>
</dbReference>
<dbReference type="PANTHER" id="PTHR45033">
    <property type="match status" value="1"/>
</dbReference>
<comment type="caution">
    <text evidence="1">The sequence shown here is derived from an EMBL/GenBank/DDBJ whole genome shotgun (WGS) entry which is preliminary data.</text>
</comment>